<evidence type="ECO:0000313" key="2">
    <source>
        <dbReference type="EMBL" id="CAL1531221.1"/>
    </source>
</evidence>
<dbReference type="AlphaFoldDB" id="A0AAV2HGE3"/>
<feature type="compositionally biased region" description="Polar residues" evidence="1">
    <location>
        <begin position="125"/>
        <end position="157"/>
    </location>
</feature>
<reference evidence="2 3" key="1">
    <citation type="submission" date="2024-04" db="EMBL/GenBank/DDBJ databases">
        <authorList>
            <consortium name="Genoscope - CEA"/>
            <person name="William W."/>
        </authorList>
    </citation>
    <scope>NUCLEOTIDE SEQUENCE [LARGE SCALE GENOMIC DNA]</scope>
</reference>
<proteinExistence type="predicted"/>
<comment type="caution">
    <text evidence="2">The sequence shown here is derived from an EMBL/GenBank/DDBJ whole genome shotgun (WGS) entry which is preliminary data.</text>
</comment>
<feature type="compositionally biased region" description="Polar residues" evidence="1">
    <location>
        <begin position="15"/>
        <end position="28"/>
    </location>
</feature>
<feature type="region of interest" description="Disordered" evidence="1">
    <location>
        <begin position="204"/>
        <end position="235"/>
    </location>
</feature>
<gene>
    <name evidence="2" type="ORF">GSLYS_00005316001</name>
</gene>
<feature type="compositionally biased region" description="Basic and acidic residues" evidence="1">
    <location>
        <begin position="166"/>
        <end position="178"/>
    </location>
</feature>
<keyword evidence="3" id="KW-1185">Reference proteome</keyword>
<feature type="region of interest" description="Disordered" evidence="1">
    <location>
        <begin position="91"/>
        <end position="191"/>
    </location>
</feature>
<feature type="non-terminal residue" evidence="2">
    <location>
        <position position="530"/>
    </location>
</feature>
<feature type="compositionally biased region" description="Polar residues" evidence="1">
    <location>
        <begin position="54"/>
        <end position="68"/>
    </location>
</feature>
<protein>
    <submittedName>
        <fullName evidence="2">Uncharacterized protein</fullName>
    </submittedName>
</protein>
<dbReference type="EMBL" id="CAXITT010000083">
    <property type="protein sequence ID" value="CAL1531221.1"/>
    <property type="molecule type" value="Genomic_DNA"/>
</dbReference>
<accession>A0AAV2HGE3</accession>
<feature type="region of interest" description="Disordered" evidence="1">
    <location>
        <begin position="429"/>
        <end position="456"/>
    </location>
</feature>
<feature type="region of interest" description="Disordered" evidence="1">
    <location>
        <begin position="1"/>
        <end position="76"/>
    </location>
</feature>
<sequence length="530" mass="57996">MGQQISAAAAEGQGLYQSPLNSETQSKVDNGDIGRTHQNPAWRTPAATYPTKPETASLTAGENANKTSSKSENDVSRMSIRAAIDSFIENCLSSSNGYSPSDKRYGEGGQGDNDMINGERKMNEDSQNSRTSDTSKASAGSRTESISSESTDVQDNGNDNDDTEEKELVIDCEDKSTVDLEAEEEQSDRKDYTTVLKHVVKQENRDVTENAGDPIQDNKDRLKANSPGVVPETNKQILSPTSSEKKTTFSAFLQDHIKKVGLDKNEELTQFALNKEIQSHGQIIMWEMAKKPVPDVSVVGPSASSLPAGPVKLQTLIDKVLDNSLNNQELVSSPYLNKLKQEEVSHVTQEMDKSDSRELLKSIKESSKEAVQKDNISSIGTVTSEQESSIIKDKSESVQPARSTLCFKDHIEKVLLESFLSYEEEERKEAIKRGDNPDEVKSPPLIATDSERQNAKRDLAKSGVDGTISVQDIVDRVISQTEVISKLLTPTTECSKQADVQSAAAALPNPPMKYQNISASSKALLEAQRH</sequence>
<dbReference type="Proteomes" id="UP001497497">
    <property type="component" value="Unassembled WGS sequence"/>
</dbReference>
<name>A0AAV2HGE3_LYMST</name>
<evidence type="ECO:0000313" key="3">
    <source>
        <dbReference type="Proteomes" id="UP001497497"/>
    </source>
</evidence>
<evidence type="ECO:0000256" key="1">
    <source>
        <dbReference type="SAM" id="MobiDB-lite"/>
    </source>
</evidence>
<feature type="compositionally biased region" description="Basic and acidic residues" evidence="1">
    <location>
        <begin position="429"/>
        <end position="441"/>
    </location>
</feature>
<organism evidence="2 3">
    <name type="scientific">Lymnaea stagnalis</name>
    <name type="common">Great pond snail</name>
    <name type="synonym">Helix stagnalis</name>
    <dbReference type="NCBI Taxonomy" id="6523"/>
    <lineage>
        <taxon>Eukaryota</taxon>
        <taxon>Metazoa</taxon>
        <taxon>Spiralia</taxon>
        <taxon>Lophotrochozoa</taxon>
        <taxon>Mollusca</taxon>
        <taxon>Gastropoda</taxon>
        <taxon>Heterobranchia</taxon>
        <taxon>Euthyneura</taxon>
        <taxon>Panpulmonata</taxon>
        <taxon>Hygrophila</taxon>
        <taxon>Lymnaeoidea</taxon>
        <taxon>Lymnaeidae</taxon>
        <taxon>Lymnaea</taxon>
    </lineage>
</organism>